<evidence type="ECO:0000313" key="1">
    <source>
        <dbReference type="EMBL" id="KAL2609221.1"/>
    </source>
</evidence>
<sequence>MQDFKNEALESLKGELAVKSQTMVYGQKLSLLELFRGPRHKVPGTQFRLWNGKAVLDCYRDEALLQKLCDVNTTLNLRLRPWDGLFVDCFASALLSIPWVADLLKSLEEKRFVTLWTTGRMTLKSL</sequence>
<gene>
    <name evidence="1" type="ORF">R1flu_027794</name>
</gene>
<dbReference type="Proteomes" id="UP001605036">
    <property type="component" value="Unassembled WGS sequence"/>
</dbReference>
<accession>A0ABD1XMS7</accession>
<dbReference type="AlphaFoldDB" id="A0ABD1XMS7"/>
<organism evidence="1 2">
    <name type="scientific">Riccia fluitans</name>
    <dbReference type="NCBI Taxonomy" id="41844"/>
    <lineage>
        <taxon>Eukaryota</taxon>
        <taxon>Viridiplantae</taxon>
        <taxon>Streptophyta</taxon>
        <taxon>Embryophyta</taxon>
        <taxon>Marchantiophyta</taxon>
        <taxon>Marchantiopsida</taxon>
        <taxon>Marchantiidae</taxon>
        <taxon>Marchantiales</taxon>
        <taxon>Ricciaceae</taxon>
        <taxon>Riccia</taxon>
    </lineage>
</organism>
<name>A0ABD1XMS7_9MARC</name>
<evidence type="ECO:0000313" key="2">
    <source>
        <dbReference type="Proteomes" id="UP001605036"/>
    </source>
</evidence>
<dbReference type="EMBL" id="JBHFFA010000008">
    <property type="protein sequence ID" value="KAL2609221.1"/>
    <property type="molecule type" value="Genomic_DNA"/>
</dbReference>
<reference evidence="1 2" key="1">
    <citation type="submission" date="2024-09" db="EMBL/GenBank/DDBJ databases">
        <title>Chromosome-scale assembly of Riccia fluitans.</title>
        <authorList>
            <person name="Paukszto L."/>
            <person name="Sawicki J."/>
            <person name="Karawczyk K."/>
            <person name="Piernik-Szablinska J."/>
            <person name="Szczecinska M."/>
            <person name="Mazdziarz M."/>
        </authorList>
    </citation>
    <scope>NUCLEOTIDE SEQUENCE [LARGE SCALE GENOMIC DNA]</scope>
    <source>
        <strain evidence="1">Rf_01</strain>
        <tissue evidence="1">Aerial parts of the thallus</tissue>
    </source>
</reference>
<comment type="caution">
    <text evidence="1">The sequence shown here is derived from an EMBL/GenBank/DDBJ whole genome shotgun (WGS) entry which is preliminary data.</text>
</comment>
<protein>
    <submittedName>
        <fullName evidence="1">Uncharacterized protein</fullName>
    </submittedName>
</protein>
<proteinExistence type="predicted"/>
<keyword evidence="2" id="KW-1185">Reference proteome</keyword>